<evidence type="ECO:0000256" key="1">
    <source>
        <dbReference type="SAM" id="Coils"/>
    </source>
</evidence>
<dbReference type="PANTHER" id="PTHR34807">
    <property type="entry name" value="OS08G0270800 PROTEIN"/>
    <property type="match status" value="1"/>
</dbReference>
<keyword evidence="3" id="KW-1185">Reference proteome</keyword>
<dbReference type="EMBL" id="SDMP01000006">
    <property type="protein sequence ID" value="RYR55345.1"/>
    <property type="molecule type" value="Genomic_DNA"/>
</dbReference>
<protein>
    <submittedName>
        <fullName evidence="2">Uncharacterized protein</fullName>
    </submittedName>
</protein>
<dbReference type="Proteomes" id="UP000289738">
    <property type="component" value="Chromosome A06"/>
</dbReference>
<dbReference type="OrthoDB" id="1295445at2759"/>
<evidence type="ECO:0000313" key="3">
    <source>
        <dbReference type="Proteomes" id="UP000289738"/>
    </source>
</evidence>
<dbReference type="AlphaFoldDB" id="A0A445CWQ1"/>
<dbReference type="SMR" id="A0A445CWQ1"/>
<evidence type="ECO:0000313" key="2">
    <source>
        <dbReference type="EMBL" id="RYR55345.1"/>
    </source>
</evidence>
<reference evidence="2 3" key="1">
    <citation type="submission" date="2019-01" db="EMBL/GenBank/DDBJ databases">
        <title>Sequencing of cultivated peanut Arachis hypogaea provides insights into genome evolution and oil improvement.</title>
        <authorList>
            <person name="Chen X."/>
        </authorList>
    </citation>
    <scope>NUCLEOTIDE SEQUENCE [LARGE SCALE GENOMIC DNA]</scope>
    <source>
        <strain evidence="3">cv. Fuhuasheng</strain>
        <tissue evidence="2">Leaves</tissue>
    </source>
</reference>
<organism evidence="2 3">
    <name type="scientific">Arachis hypogaea</name>
    <name type="common">Peanut</name>
    <dbReference type="NCBI Taxonomy" id="3818"/>
    <lineage>
        <taxon>Eukaryota</taxon>
        <taxon>Viridiplantae</taxon>
        <taxon>Streptophyta</taxon>
        <taxon>Embryophyta</taxon>
        <taxon>Tracheophyta</taxon>
        <taxon>Spermatophyta</taxon>
        <taxon>Magnoliopsida</taxon>
        <taxon>eudicotyledons</taxon>
        <taxon>Gunneridae</taxon>
        <taxon>Pentapetalae</taxon>
        <taxon>rosids</taxon>
        <taxon>fabids</taxon>
        <taxon>Fabales</taxon>
        <taxon>Fabaceae</taxon>
        <taxon>Papilionoideae</taxon>
        <taxon>50 kb inversion clade</taxon>
        <taxon>dalbergioids sensu lato</taxon>
        <taxon>Dalbergieae</taxon>
        <taxon>Pterocarpus clade</taxon>
        <taxon>Arachis</taxon>
    </lineage>
</organism>
<comment type="caution">
    <text evidence="2">The sequence shown here is derived from an EMBL/GenBank/DDBJ whole genome shotgun (WGS) entry which is preliminary data.</text>
</comment>
<dbReference type="Gramene" id="arahy.Tifrunner.gnm2.ann2.Ah06g407100.1">
    <property type="protein sequence ID" value="arahy.Tifrunner.gnm2.ann2.Ah06g407100.1-CDS"/>
    <property type="gene ID" value="arahy.Tifrunner.gnm2.ann2.Ah06g407100"/>
</dbReference>
<keyword evidence="1" id="KW-0175">Coiled coil</keyword>
<name>A0A445CWQ1_ARAHY</name>
<sequence length="163" mass="19198">MKRAAVNSSQFCGSMKNSKLSNKYNGLLEDYLEIQKEYVSKKRKLKVEKQKRDILLEEVRFLRRRHRHLTELHTAKVEQDHGPSADVDIHDVPVRTKESVAQHEKQRTTLMQTNRRENVNEKKKLVSKAPRMIEKPPKTVKFIEEKSGKEKILWPDDELALKL</sequence>
<accession>A0A445CWQ1</accession>
<dbReference type="PANTHER" id="PTHR34807:SF6">
    <property type="entry name" value="MYB-CC TYPE TRANSCRIPTION FACTOR LHEQLE-CONTAINING DOMAIN-CONTAINING PROTEIN"/>
    <property type="match status" value="1"/>
</dbReference>
<gene>
    <name evidence="2" type="ORF">Ahy_A06g030581</name>
</gene>
<feature type="coiled-coil region" evidence="1">
    <location>
        <begin position="17"/>
        <end position="65"/>
    </location>
</feature>
<proteinExistence type="predicted"/>